<dbReference type="EnsemblPlants" id="ORUFI09G10980.1">
    <property type="protein sequence ID" value="ORUFI09G10980.1"/>
    <property type="gene ID" value="ORUFI09G10980"/>
</dbReference>
<organism evidence="1 2">
    <name type="scientific">Oryza rufipogon</name>
    <name type="common">Brownbeard rice</name>
    <name type="synonym">Asian wild rice</name>
    <dbReference type="NCBI Taxonomy" id="4529"/>
    <lineage>
        <taxon>Eukaryota</taxon>
        <taxon>Viridiplantae</taxon>
        <taxon>Streptophyta</taxon>
        <taxon>Embryophyta</taxon>
        <taxon>Tracheophyta</taxon>
        <taxon>Spermatophyta</taxon>
        <taxon>Magnoliopsida</taxon>
        <taxon>Liliopsida</taxon>
        <taxon>Poales</taxon>
        <taxon>Poaceae</taxon>
        <taxon>BOP clade</taxon>
        <taxon>Oryzoideae</taxon>
        <taxon>Oryzeae</taxon>
        <taxon>Oryzinae</taxon>
        <taxon>Oryza</taxon>
    </lineage>
</organism>
<evidence type="ECO:0000313" key="1">
    <source>
        <dbReference type="EnsemblPlants" id="ORUFI09G10980.1"/>
    </source>
</evidence>
<dbReference type="Gramene" id="ORUFI09G10980.1">
    <property type="protein sequence ID" value="ORUFI09G10980.1"/>
    <property type="gene ID" value="ORUFI09G10980"/>
</dbReference>
<evidence type="ECO:0000313" key="2">
    <source>
        <dbReference type="Proteomes" id="UP000008022"/>
    </source>
</evidence>
<name>A0A0E0QRE5_ORYRU</name>
<dbReference type="Proteomes" id="UP000008022">
    <property type="component" value="Unassembled WGS sequence"/>
</dbReference>
<dbReference type="HOGENOM" id="CLU_2214304_0_0_1"/>
<sequence length="107" mass="11689">MGSSVYGVAGGEWIWFGMLYGWRSIGGGHGRTWPGETETELGSVLCGEKGRARRLFIGGRCRFACEGRFAGGGRGRHGDDFVKEKGTAPASVRDWLVMAAVHTRRRQ</sequence>
<reference evidence="1" key="2">
    <citation type="submission" date="2015-06" db="UniProtKB">
        <authorList>
            <consortium name="EnsemblPlants"/>
        </authorList>
    </citation>
    <scope>IDENTIFICATION</scope>
</reference>
<dbReference type="AlphaFoldDB" id="A0A0E0QRE5"/>
<accession>A0A0E0QRE5</accession>
<reference evidence="2" key="1">
    <citation type="submission" date="2013-06" db="EMBL/GenBank/DDBJ databases">
        <authorList>
            <person name="Zhao Q."/>
        </authorList>
    </citation>
    <scope>NUCLEOTIDE SEQUENCE</scope>
    <source>
        <strain evidence="2">cv. W1943</strain>
    </source>
</reference>
<proteinExistence type="predicted"/>
<keyword evidence="2" id="KW-1185">Reference proteome</keyword>
<protein>
    <submittedName>
        <fullName evidence="1">Uncharacterized protein</fullName>
    </submittedName>
</protein>
<dbReference type="OMA" id="RCRFACE"/>